<keyword evidence="4" id="KW-1185">Reference proteome</keyword>
<dbReference type="GO" id="GO:0051301">
    <property type="term" value="P:cell division"/>
    <property type="evidence" value="ECO:0007669"/>
    <property type="project" value="UniProtKB-KW"/>
</dbReference>
<accession>A0A7X5R379</accession>
<feature type="compositionally biased region" description="Acidic residues" evidence="1">
    <location>
        <begin position="119"/>
        <end position="186"/>
    </location>
</feature>
<dbReference type="RefSeq" id="WP_167151423.1">
    <property type="nucleotide sequence ID" value="NZ_JAAMOX010000002.1"/>
</dbReference>
<organism evidence="3 4">
    <name type="scientific">Lysinibacter cavernae</name>
    <dbReference type="NCBI Taxonomy" id="1640652"/>
    <lineage>
        <taxon>Bacteria</taxon>
        <taxon>Bacillati</taxon>
        <taxon>Actinomycetota</taxon>
        <taxon>Actinomycetes</taxon>
        <taxon>Micrococcales</taxon>
        <taxon>Microbacteriaceae</taxon>
        <taxon>Lysinibacter</taxon>
    </lineage>
</organism>
<evidence type="ECO:0000313" key="3">
    <source>
        <dbReference type="EMBL" id="NIH54840.1"/>
    </source>
</evidence>
<reference evidence="3 4" key="1">
    <citation type="submission" date="2020-02" db="EMBL/GenBank/DDBJ databases">
        <title>Sequencing the genomes of 1000 actinobacteria strains.</title>
        <authorList>
            <person name="Klenk H.-P."/>
        </authorList>
    </citation>
    <scope>NUCLEOTIDE SEQUENCE [LARGE SCALE GENOMIC DNA]</scope>
    <source>
        <strain evidence="3 4">DSM 27960</strain>
    </source>
</reference>
<keyword evidence="3" id="KW-0131">Cell cycle</keyword>
<dbReference type="Proteomes" id="UP000541033">
    <property type="component" value="Unassembled WGS sequence"/>
</dbReference>
<proteinExistence type="predicted"/>
<sequence>MIKKRSTFARISAAAVAASVLALTAGVGAANATETDPEFDAMFAANSGTINFQFNSATLGDGYDVAVTSPALDLNTSDDLEVFTEASTDATGLATAQHYAGPVKVFIKAKDGGETVAPEPEETETPAPEETETPVPEETETPAPEETETPAPEETETPAPEETETPAPEETETPAPEETETPAPEETETLAPVTFAAAAEAVIFSADAAIWRGQTVTYNVSFDGSGNVVLDATSTPVPTIPTLDELDNMFTVADYDLQNAAYGTDSRITSPGIYLAGEDLNLAFSNIADYSGAASFDGVALSDYLYTSPKSLGGSTVAAGAYAAKVGATYTSEPHTFASFDNFGRLVLFATLDGGAVKQDSPVTPPVTGQTNNPGGLAETGAAENLALGLSAAAVLALGGALVARNLRLGRQS</sequence>
<feature type="chain" id="PRO_5031369397" evidence="2">
    <location>
        <begin position="33"/>
        <end position="413"/>
    </location>
</feature>
<evidence type="ECO:0000256" key="1">
    <source>
        <dbReference type="SAM" id="MobiDB-lite"/>
    </source>
</evidence>
<evidence type="ECO:0000313" key="4">
    <source>
        <dbReference type="Proteomes" id="UP000541033"/>
    </source>
</evidence>
<evidence type="ECO:0000256" key="2">
    <source>
        <dbReference type="SAM" id="SignalP"/>
    </source>
</evidence>
<protein>
    <submittedName>
        <fullName evidence="3">Cell division septation protein DedD</fullName>
    </submittedName>
</protein>
<comment type="caution">
    <text evidence="3">The sequence shown here is derived from an EMBL/GenBank/DDBJ whole genome shotgun (WGS) entry which is preliminary data.</text>
</comment>
<dbReference type="EMBL" id="JAAMOX010000002">
    <property type="protein sequence ID" value="NIH54840.1"/>
    <property type="molecule type" value="Genomic_DNA"/>
</dbReference>
<gene>
    <name evidence="3" type="ORF">FHX76_002736</name>
</gene>
<feature type="region of interest" description="Disordered" evidence="1">
    <location>
        <begin position="113"/>
        <end position="186"/>
    </location>
</feature>
<keyword evidence="3" id="KW-0132">Cell division</keyword>
<dbReference type="AlphaFoldDB" id="A0A7X5R379"/>
<feature type="signal peptide" evidence="2">
    <location>
        <begin position="1"/>
        <end position="32"/>
    </location>
</feature>
<keyword evidence="2" id="KW-0732">Signal</keyword>
<name>A0A7X5R379_9MICO</name>